<feature type="compositionally biased region" description="Polar residues" evidence="1">
    <location>
        <begin position="9"/>
        <end position="18"/>
    </location>
</feature>
<dbReference type="EMBL" id="BK003099">
    <property type="protein sequence ID" value="DAA03299.1"/>
    <property type="molecule type" value="Genomic_DNA"/>
</dbReference>
<feature type="region of interest" description="Disordered" evidence="1">
    <location>
        <begin position="9"/>
        <end position="29"/>
    </location>
</feature>
<name>Q6IIG7_DROME</name>
<evidence type="ECO:0000313" key="2">
    <source>
        <dbReference type="EMBL" id="DAA03299.1"/>
    </source>
</evidence>
<accession>Q6IIG7</accession>
<dbReference type="AlphaFoldDB" id="Q6IIG7"/>
<protein>
    <submittedName>
        <fullName evidence="2">HDC18313</fullName>
    </submittedName>
</protein>
<proteinExistence type="predicted"/>
<reference evidence="2" key="1">
    <citation type="journal article" date="2003" name="Genome Biol.">
        <title>An integrated gene annotation and transcriptional profiling approach towards the full gene content of the Drosophila genome.</title>
        <authorList>
            <person name="Hild M."/>
            <person name="Beckmann B."/>
            <person name="Haas S.A."/>
            <person name="Koch B."/>
            <person name="Solovyev V."/>
            <person name="Busold C."/>
            <person name="Fellenberg K."/>
            <person name="Boutros M."/>
            <person name="Vingron M."/>
            <person name="Sauer F."/>
            <person name="Hoheisel J.D."/>
            <person name="Paro R."/>
        </authorList>
    </citation>
    <scope>NUCLEOTIDE SEQUENCE</scope>
</reference>
<gene>
    <name evidence="2" type="ORF">HDC18313</name>
</gene>
<organism evidence="2">
    <name type="scientific">Drosophila melanogaster</name>
    <name type="common">Fruit fly</name>
    <dbReference type="NCBI Taxonomy" id="7227"/>
    <lineage>
        <taxon>Eukaryota</taxon>
        <taxon>Metazoa</taxon>
        <taxon>Ecdysozoa</taxon>
        <taxon>Arthropoda</taxon>
        <taxon>Hexapoda</taxon>
        <taxon>Insecta</taxon>
        <taxon>Pterygota</taxon>
        <taxon>Neoptera</taxon>
        <taxon>Endopterygota</taxon>
        <taxon>Diptera</taxon>
        <taxon>Brachycera</taxon>
        <taxon>Muscomorpha</taxon>
        <taxon>Ephydroidea</taxon>
        <taxon>Drosophilidae</taxon>
        <taxon>Drosophila</taxon>
        <taxon>Sophophora</taxon>
    </lineage>
</organism>
<sequence>MILIASRRITTSQKTKASGKQRASDDNTTTGCGEAVAWYVLCWIEDGNDDDPNADDDDDDDGGNGCYRECWMMPHCRDATIYPVFSIPMIIIKSGNHGAQHVIENFFWQKVLVQTSNLCASCDIINTGTKNIFINPQYLHPVQHLDCNTSPYLPSFPIPVIIHLKIALMCQQVVHGILVLKSAE</sequence>
<evidence type="ECO:0000256" key="1">
    <source>
        <dbReference type="SAM" id="MobiDB-lite"/>
    </source>
</evidence>